<dbReference type="Proteomes" id="UP000708208">
    <property type="component" value="Unassembled WGS sequence"/>
</dbReference>
<feature type="compositionally biased region" description="Basic residues" evidence="1">
    <location>
        <begin position="82"/>
        <end position="92"/>
    </location>
</feature>
<sequence length="666" mass="75834">MDSKLIPRKGNNTNSGSPNSGNGSSSNLNQKGRHDGKIITGENGKISNVSSTKSVTPAGASEDNIPDTIKYDPSARRSEGRKLHRRRRSSRTRSRDKFFEGTQETEERYPYGDTYAEGAGGKDDLNRVSEGEFLHPGEKLSTQLVDPVKPSEREVKTAKAGCERASGGEVFPKFPNRELPISTDPPSSTNQKDIFKRKKTDDTYIDIYFKKHITETTSNAKLDSDQGHQTKLTKVRPTLKRKLHDQEIKWKTISDLPRESTHVVTPDPGITRVAKECVNRTEPDVKEPEPEDAPSDLAEGLPLNTYLENYLHQNMDFLHAYLRTPAEVLAGTRESSAPVTRLTVTPQSPPGIGYTEHIRPREISPASSLHELETLPRPKVDELKTMSKLSSAKESFRKFVQLQRESLSHIISSQQNFFQKKFQNDEEKRPFWRSKFLEKNRMENKSRNKTYAMTVGWELKRRKIRPVNKTLISNLLRVRNSKKYKAAMRYNPLKKKQKVMVPPHILDEYSYLLNEYNKNYAPDLMEPQLLKTSDSFASLPVDRPLLDHPPFTNFNSPHIYPETPSFTKESKPEMSAYTSWKSKNKFNKYDQNNPVTSILEDSSKVSEKTQALLQASGGKLPIRFPHARPTANTIFNPEALLKIYSPKTEFTRQFTDLLPNGSFHKS</sequence>
<feature type="compositionally biased region" description="Basic and acidic residues" evidence="1">
    <location>
        <begin position="93"/>
        <end position="110"/>
    </location>
</feature>
<evidence type="ECO:0000256" key="1">
    <source>
        <dbReference type="SAM" id="MobiDB-lite"/>
    </source>
</evidence>
<evidence type="ECO:0000313" key="3">
    <source>
        <dbReference type="Proteomes" id="UP000708208"/>
    </source>
</evidence>
<feature type="compositionally biased region" description="Basic and acidic residues" evidence="1">
    <location>
        <begin position="69"/>
        <end position="81"/>
    </location>
</feature>
<dbReference type="EMBL" id="CAJVCH010070888">
    <property type="protein sequence ID" value="CAG7720466.1"/>
    <property type="molecule type" value="Genomic_DNA"/>
</dbReference>
<dbReference type="AlphaFoldDB" id="A0A8J2NP66"/>
<evidence type="ECO:0000313" key="2">
    <source>
        <dbReference type="EMBL" id="CAG7720466.1"/>
    </source>
</evidence>
<feature type="region of interest" description="Disordered" evidence="1">
    <location>
        <begin position="1"/>
        <end position="195"/>
    </location>
</feature>
<reference evidence="2" key="1">
    <citation type="submission" date="2021-06" db="EMBL/GenBank/DDBJ databases">
        <authorList>
            <person name="Hodson N. C."/>
            <person name="Mongue J. A."/>
            <person name="Jaron S. K."/>
        </authorList>
    </citation>
    <scope>NUCLEOTIDE SEQUENCE</scope>
</reference>
<protein>
    <submittedName>
        <fullName evidence="2">Uncharacterized protein</fullName>
    </submittedName>
</protein>
<gene>
    <name evidence="2" type="ORF">AFUS01_LOCUS9742</name>
</gene>
<name>A0A8J2NP66_9HEXA</name>
<keyword evidence="3" id="KW-1185">Reference proteome</keyword>
<feature type="compositionally biased region" description="Low complexity" evidence="1">
    <location>
        <begin position="10"/>
        <end position="27"/>
    </location>
</feature>
<comment type="caution">
    <text evidence="2">The sequence shown here is derived from an EMBL/GenBank/DDBJ whole genome shotgun (WGS) entry which is preliminary data.</text>
</comment>
<accession>A0A8J2NP66</accession>
<feature type="compositionally biased region" description="Basic and acidic residues" evidence="1">
    <location>
        <begin position="120"/>
        <end position="138"/>
    </location>
</feature>
<feature type="compositionally biased region" description="Polar residues" evidence="1">
    <location>
        <begin position="45"/>
        <end position="55"/>
    </location>
</feature>
<proteinExistence type="predicted"/>
<organism evidence="2 3">
    <name type="scientific">Allacma fusca</name>
    <dbReference type="NCBI Taxonomy" id="39272"/>
    <lineage>
        <taxon>Eukaryota</taxon>
        <taxon>Metazoa</taxon>
        <taxon>Ecdysozoa</taxon>
        <taxon>Arthropoda</taxon>
        <taxon>Hexapoda</taxon>
        <taxon>Collembola</taxon>
        <taxon>Symphypleona</taxon>
        <taxon>Sminthuridae</taxon>
        <taxon>Allacma</taxon>
    </lineage>
</organism>